<comment type="caution">
    <text evidence="2">The sequence shown here is derived from an EMBL/GenBank/DDBJ whole genome shotgun (WGS) entry which is preliminary data.</text>
</comment>
<dbReference type="Proteomes" id="UP000652761">
    <property type="component" value="Unassembled WGS sequence"/>
</dbReference>
<organism evidence="2 3">
    <name type="scientific">Colocasia esculenta</name>
    <name type="common">Wild taro</name>
    <name type="synonym">Arum esculentum</name>
    <dbReference type="NCBI Taxonomy" id="4460"/>
    <lineage>
        <taxon>Eukaryota</taxon>
        <taxon>Viridiplantae</taxon>
        <taxon>Streptophyta</taxon>
        <taxon>Embryophyta</taxon>
        <taxon>Tracheophyta</taxon>
        <taxon>Spermatophyta</taxon>
        <taxon>Magnoliopsida</taxon>
        <taxon>Liliopsida</taxon>
        <taxon>Araceae</taxon>
        <taxon>Aroideae</taxon>
        <taxon>Colocasieae</taxon>
        <taxon>Colocasia</taxon>
    </lineage>
</organism>
<dbReference type="InterPro" id="IPR019595">
    <property type="entry name" value="DUF2470"/>
</dbReference>
<dbReference type="Pfam" id="PF10615">
    <property type="entry name" value="DUF2470"/>
    <property type="match status" value="1"/>
</dbReference>
<dbReference type="PANTHER" id="PTHR37375:SF1">
    <property type="entry name" value="DUF2470 DOMAIN-CONTAINING PROTEIN"/>
    <property type="match status" value="1"/>
</dbReference>
<dbReference type="Gene3D" id="3.20.180.10">
    <property type="entry name" value="PNP-oxidase-like"/>
    <property type="match status" value="1"/>
</dbReference>
<proteinExistence type="predicted"/>
<feature type="non-terminal residue" evidence="2">
    <location>
        <position position="1"/>
    </location>
</feature>
<keyword evidence="3" id="KW-1185">Reference proteome</keyword>
<accession>A0A843UX31</accession>
<sequence length="232" mass="26220">YLSYSDPHLTLPTKFTSYVQLPARIALTGDVIPLQEGKTEFAIKSLKETILLENRTSNQASYSVSGVLSSSSASCKSWCDKFQEILDGKLTYVPYKFVTRTCTFFDISGGTHEVHLNDVDWSEEDLLLPFSEKLIDGINQSEARRRALMFFSFVYLNVNARDAFMLSIDRKGFDILAKVPSVVATDGTCNYRWKELRISFKEEVPDVKAFCNLLVEMEEATLRDINSYSGLG</sequence>
<dbReference type="SUPFAM" id="SSF50475">
    <property type="entry name" value="FMN-binding split barrel"/>
    <property type="match status" value="1"/>
</dbReference>
<gene>
    <name evidence="2" type="ORF">Taro_018732</name>
</gene>
<dbReference type="EMBL" id="NMUH01000882">
    <property type="protein sequence ID" value="MQL86200.1"/>
    <property type="molecule type" value="Genomic_DNA"/>
</dbReference>
<reference evidence="2" key="1">
    <citation type="submission" date="2017-07" db="EMBL/GenBank/DDBJ databases">
        <title>Taro Niue Genome Assembly and Annotation.</title>
        <authorList>
            <person name="Atibalentja N."/>
            <person name="Keating K."/>
            <person name="Fields C.J."/>
        </authorList>
    </citation>
    <scope>NUCLEOTIDE SEQUENCE</scope>
    <source>
        <strain evidence="2">Niue_2</strain>
        <tissue evidence="2">Leaf</tissue>
    </source>
</reference>
<dbReference type="OrthoDB" id="10256706at2759"/>
<name>A0A843UX31_COLES</name>
<dbReference type="InterPro" id="IPR037119">
    <property type="entry name" value="Haem_oxidase_HugZ-like_sf"/>
</dbReference>
<evidence type="ECO:0000313" key="3">
    <source>
        <dbReference type="Proteomes" id="UP000652761"/>
    </source>
</evidence>
<dbReference type="PANTHER" id="PTHR37375">
    <property type="entry name" value="EXPRESSED PROTEIN"/>
    <property type="match status" value="1"/>
</dbReference>
<evidence type="ECO:0000313" key="2">
    <source>
        <dbReference type="EMBL" id="MQL86200.1"/>
    </source>
</evidence>
<feature type="domain" description="DUF2470" evidence="1">
    <location>
        <begin position="154"/>
        <end position="217"/>
    </location>
</feature>
<evidence type="ECO:0000259" key="1">
    <source>
        <dbReference type="Pfam" id="PF10615"/>
    </source>
</evidence>
<protein>
    <recommendedName>
        <fullName evidence="1">DUF2470 domain-containing protein</fullName>
    </recommendedName>
</protein>
<dbReference type="AlphaFoldDB" id="A0A843UX31"/>